<evidence type="ECO:0000256" key="1">
    <source>
        <dbReference type="SAM" id="MobiDB-lite"/>
    </source>
</evidence>
<feature type="region of interest" description="Disordered" evidence="1">
    <location>
        <begin position="1480"/>
        <end position="1505"/>
    </location>
</feature>
<dbReference type="InterPro" id="IPR014002">
    <property type="entry name" value="Agenet_dom_plant"/>
</dbReference>
<dbReference type="OrthoDB" id="433924at2759"/>
<name>A0A833VW97_9POAL</name>
<feature type="region of interest" description="Disordered" evidence="1">
    <location>
        <begin position="2054"/>
        <end position="2075"/>
    </location>
</feature>
<feature type="domain" description="Agenet" evidence="2">
    <location>
        <begin position="1803"/>
        <end position="1860"/>
    </location>
</feature>
<comment type="caution">
    <text evidence="3">The sequence shown here is derived from an EMBL/GenBank/DDBJ whole genome shotgun (WGS) entry which is preliminary data.</text>
</comment>
<evidence type="ECO:0000259" key="2">
    <source>
        <dbReference type="SMART" id="SM00743"/>
    </source>
</evidence>
<keyword evidence="4" id="KW-1185">Reference proteome</keyword>
<dbReference type="EMBL" id="SWLB01000008">
    <property type="protein sequence ID" value="KAF3335534.1"/>
    <property type="molecule type" value="Genomic_DNA"/>
</dbReference>
<dbReference type="InterPro" id="IPR008395">
    <property type="entry name" value="Agenet-like_dom"/>
</dbReference>
<evidence type="ECO:0000313" key="3">
    <source>
        <dbReference type="EMBL" id="KAF3335534.1"/>
    </source>
</evidence>
<dbReference type="PANTHER" id="PTHR48429">
    <property type="entry name" value="AGENET DOMAIN-CONTAINING PROTEIN"/>
    <property type="match status" value="1"/>
</dbReference>
<feature type="compositionally biased region" description="Basic and acidic residues" evidence="1">
    <location>
        <begin position="1929"/>
        <end position="1941"/>
    </location>
</feature>
<protein>
    <submittedName>
        <fullName evidence="3">Agenet domain-containing protein</fullName>
    </submittedName>
</protein>
<dbReference type="PANTHER" id="PTHR48429:SF1">
    <property type="entry name" value="AGENET DOMAIN-CONTAINING PROTEIN"/>
    <property type="match status" value="1"/>
</dbReference>
<dbReference type="InterPro" id="IPR055274">
    <property type="entry name" value="SWO1"/>
</dbReference>
<gene>
    <name evidence="3" type="ORF">FCM35_KLT20041</name>
</gene>
<reference evidence="3" key="1">
    <citation type="submission" date="2020-01" db="EMBL/GenBank/DDBJ databases">
        <title>Genome sequence of Kobresia littledalei, the first chromosome-level genome in the family Cyperaceae.</title>
        <authorList>
            <person name="Qu G."/>
        </authorList>
    </citation>
    <scope>NUCLEOTIDE SEQUENCE</scope>
    <source>
        <strain evidence="3">C.B.Clarke</strain>
        <tissue evidence="3">Leaf</tissue>
    </source>
</reference>
<evidence type="ECO:0000313" key="4">
    <source>
        <dbReference type="Proteomes" id="UP000623129"/>
    </source>
</evidence>
<accession>A0A833VW97</accession>
<dbReference type="Proteomes" id="UP000623129">
    <property type="component" value="Unassembled WGS sequence"/>
</dbReference>
<dbReference type="Pfam" id="PF05641">
    <property type="entry name" value="Agenet"/>
    <property type="match status" value="1"/>
</dbReference>
<sequence length="2123" mass="231281">MYDATLGISRCFVEKWQRLMDSYDNFDLIGDDNLMQDAFKFGDLDADPGCCFSTRVGDWDPFSASGSGTHTSTTNDASIWSEELLNSIVGAEMVLGSDITNQLDEREAQMGPSEDNSGSLKSVMLIEGGNRSILSKGESQAEIIMCNSENPRVVMAIGGESNAQTHEVQREMGPIECNSENLGGEMVRKEEFVIETSDVEADSGCTLHDPGPLGDSSPETESVVDKIVSSGLMKTSNETEEVEKSIIEEKPTECNSKNVSCEVIIGCSDNTLDERRFHVGPTGLNSVNLGGEMVIEGGRNNELSEGECYVGRRGKTLKSQMVTEGGRNGQSNERESHVGAIVDVSENLLDETLVKRGTDDQSRLVDQQVGPDSPSCENLFGDAEAVTRGDINNKWDEGDCQVGPANELKECIGTSKSSHLIQESTYDVHEVPQGERNTQEVDMTTAVSQSEKCFEQIGPSELYKSVDEKNCTGSRLELPFKETGGKEERMKSELCGRVLSISPGFSLPETSVVKVDSECALIDAGLLSSSLPATYLMNDKQVCAPTISNSSLDNNAPLCVATAPFSDSSSIAANTGGHQMENITKIKEAEKITTEEYGSADCGAHTPVELTTGGCSSPIELTEEPTFEAASVEKHDENKEPLNESVLIHSNFKVENTASYKNLESNLDERIHPAVVEAVPESPAGIGNTEGLHAPSADAMTNGGLQTIQLIQANCSKADSMEQTTEEILVTFENNISVREMPSPVTELVCQSDSLSEVIKETIVTETIPDTELHGPRDSMREPMDVSPVIQSVEVKAVDPLDRTIDEEANVSDVSENSVMNDVTMIDIVAESSPVKLLSEPHGDACSDDCTQEIDNDRISLGCMQKKDDEETYDKDVYGIAKMLNAIVKNAGLTLSPVKISSERHADAGTVDSTLVQSDAVEQDADDGVLSVKPLMEKITEEKSAVNDPTELELSVTVDDVGPRLSSVKTSFEFNRDTSSIDGAPIQLENKMQDGGFSGNILSEKSAKDNYKNTPTMEDVDLSFSPVKITPRSDMDASPIYHVLVTPEDEIKNVKVSGDDVSAPQLDDVLQCTLTESKDLKPGLLEFGNGEKTCSSSKCSLTEENVTGVSLGDLSPNVKFDTMKEPQVKFIVPEKLTREDKNSFESPSACASGTVVDEKTEDLKKRYGVSGSNIHSPSTSKAVMLNEVLNNTTCVEKNAKLPDLNMPQSATAPSQESMTDAQKMQLRAQIFVYGCLVDGSLPIEAYMARSFEESERCIWEPLWHAYSEMLKNRSPLSSGKTPTLSGSRLKKTARRTIQNDTSFISPYFNWSPAPSNFQPFSWHFSPQSRAGQEPLQPIRVRVESEKPSRRRKRSSKDEVCSPGQNYVGRNANLIAAATNNITPDFNVETFPVPLSPVRTYATHSTKGKAGLVQAASSTHGSIVQSRSTSEDLINRSAFLCAALPVFQLQSPSGYYRIAPPAPSCVLVDESSQQAKELSVRPSETLHHSQGLQETVTTDKSSSTDPKDEVATAVVVAAAESVTKAAAAARLASEAARLASEAALQAQLLADEAMSLMDPNPGMEFEMVTPAKVLKSKDKVDGSHTIVSAMREASRRRVKLASAASRRAENMDTILRAAEMAAEAVSQVGQVLMLGDPLPFSIADMVDTIGRDHLRAVQSGEADVSIREKVVDMDLATHNRTMVAQAGEALMRDPVPFSFGQRELTGPGEDISVEIGGNVIKKGSHVEVTGEKEGLIGVWFGAIVLDLKDGMAHIRYTDLPSCKEEWVPVEMESGAAPMVRLAHPVTALKHDGNRKRRRENESSYSWSVGDHVDVWMRDRWWECIIAKKHDDEAQYTVHFPVQGESLVVGEWDLRPSLVWKNGSWVEWVWVKESSEFSKGDSPLKKRQRVCSTPHDAEIVMPKPNPSTSTKIPKPLHQYRRERTSSSSETNQKREESVSEPKRTGPRVCFGVPRPNKKTKFLEVTHVSRPRLAKDSTLVPNSNRREKWQKPLTKIPEPSKGPDGNLTKVRGKKPMTEPVTQKRVFSSTMLGGQNGTSRRKGVLNVVGTGTSDRAGKSIAADAVSTEPRRSGRKVKPTSRLLEGLATDGLMSKIPGAGSIKGSVSLKDAREICEVVEEFWHKQQPH</sequence>
<proteinExistence type="predicted"/>
<feature type="region of interest" description="Disordered" evidence="1">
    <location>
        <begin position="1343"/>
        <end position="1363"/>
    </location>
</feature>
<feature type="region of interest" description="Disordered" evidence="1">
    <location>
        <begin position="1876"/>
        <end position="1952"/>
    </location>
</feature>
<feature type="compositionally biased region" description="Polar residues" evidence="1">
    <location>
        <begin position="1487"/>
        <end position="1503"/>
    </location>
</feature>
<feature type="region of interest" description="Disordered" evidence="1">
    <location>
        <begin position="1273"/>
        <end position="1292"/>
    </location>
</feature>
<organism evidence="3 4">
    <name type="scientific">Carex littledalei</name>
    <dbReference type="NCBI Taxonomy" id="544730"/>
    <lineage>
        <taxon>Eukaryota</taxon>
        <taxon>Viridiplantae</taxon>
        <taxon>Streptophyta</taxon>
        <taxon>Embryophyta</taxon>
        <taxon>Tracheophyta</taxon>
        <taxon>Spermatophyta</taxon>
        <taxon>Magnoliopsida</taxon>
        <taxon>Liliopsida</taxon>
        <taxon>Poales</taxon>
        <taxon>Cyperaceae</taxon>
        <taxon>Cyperoideae</taxon>
        <taxon>Cariceae</taxon>
        <taxon>Carex</taxon>
        <taxon>Carex subgen. Euthyceras</taxon>
    </lineage>
</organism>
<dbReference type="SMART" id="SM00743">
    <property type="entry name" value="Agenet"/>
    <property type="match status" value="1"/>
</dbReference>
<feature type="compositionally biased region" description="Polar residues" evidence="1">
    <location>
        <begin position="1274"/>
        <end position="1286"/>
    </location>
</feature>